<proteinExistence type="predicted"/>
<name>A0A8T3VE27_9EURY</name>
<dbReference type="Proteomes" id="UP000762703">
    <property type="component" value="Unassembled WGS sequence"/>
</dbReference>
<dbReference type="SUPFAM" id="SSF52777">
    <property type="entry name" value="CoA-dependent acyltransferases"/>
    <property type="match status" value="1"/>
</dbReference>
<accession>A0A8T3VE27</accession>
<comment type="caution">
    <text evidence="1">The sequence shown here is derived from an EMBL/GenBank/DDBJ whole genome shotgun (WGS) entry which is preliminary data.</text>
</comment>
<evidence type="ECO:0000313" key="1">
    <source>
        <dbReference type="EMBL" id="MBE6505997.1"/>
    </source>
</evidence>
<evidence type="ECO:0000313" key="2">
    <source>
        <dbReference type="Proteomes" id="UP000762703"/>
    </source>
</evidence>
<organism evidence="1 2">
    <name type="scientific">Methanobrevibacter millerae</name>
    <dbReference type="NCBI Taxonomy" id="230361"/>
    <lineage>
        <taxon>Archaea</taxon>
        <taxon>Methanobacteriati</taxon>
        <taxon>Methanobacteriota</taxon>
        <taxon>Methanomada group</taxon>
        <taxon>Methanobacteria</taxon>
        <taxon>Methanobacteriales</taxon>
        <taxon>Methanobacteriaceae</taxon>
        <taxon>Methanobrevibacter</taxon>
    </lineage>
</organism>
<dbReference type="GO" id="GO:0008811">
    <property type="term" value="F:chloramphenicol O-acetyltransferase activity"/>
    <property type="evidence" value="ECO:0007669"/>
    <property type="project" value="InterPro"/>
</dbReference>
<dbReference type="PANTHER" id="PTHR38474:SF1">
    <property type="entry name" value="SLR0299 PROTEIN"/>
    <property type="match status" value="1"/>
</dbReference>
<dbReference type="EMBL" id="SUTE01000079">
    <property type="protein sequence ID" value="MBE6505997.1"/>
    <property type="molecule type" value="Genomic_DNA"/>
</dbReference>
<dbReference type="SMART" id="SM01059">
    <property type="entry name" value="CAT"/>
    <property type="match status" value="1"/>
</dbReference>
<dbReference type="PANTHER" id="PTHR38474">
    <property type="entry name" value="SLR0299 PROTEIN"/>
    <property type="match status" value="1"/>
</dbReference>
<dbReference type="Gene3D" id="3.30.559.10">
    <property type="entry name" value="Chloramphenicol acetyltransferase-like domain"/>
    <property type="match status" value="1"/>
</dbReference>
<sequence>MKNQYKILDMDVNELPFADFLTSRYSMTVKLNALKTYELAKKENIPFFNLTSACILETLNEIPEFKWRIVGDNVVEYEKINAVSPIMQNDYTIREIEMEPASDFENIFQWNEYVENKKDNIEDNQYLVEPMKRDEEPISNLSCIPWIDFDSMTNIIASPNQIMPVISWGKLVGEKIPVSLTASHVFIFGWHFKLFYEKLEEYLNNTEKLF</sequence>
<dbReference type="AlphaFoldDB" id="A0A8T3VE27"/>
<protein>
    <submittedName>
        <fullName evidence="1">Chloramphenicol acetyltransferase</fullName>
    </submittedName>
</protein>
<gene>
    <name evidence="1" type="ORF">E7Z73_09750</name>
</gene>
<dbReference type="InterPro" id="IPR001707">
    <property type="entry name" value="Cmp_AcTrfase"/>
</dbReference>
<dbReference type="InterPro" id="IPR023213">
    <property type="entry name" value="CAT-like_dom_sf"/>
</dbReference>
<reference evidence="1" key="1">
    <citation type="submission" date="2019-04" db="EMBL/GenBank/DDBJ databases">
        <title>Evolution of Biomass-Degrading Anaerobic Consortia Revealed by Metagenomics.</title>
        <authorList>
            <person name="Peng X."/>
        </authorList>
    </citation>
    <scope>NUCLEOTIDE SEQUENCE</scope>
    <source>
        <strain evidence="1">SIG12</strain>
    </source>
</reference>
<dbReference type="RefSeq" id="WP_303737646.1">
    <property type="nucleotide sequence ID" value="NZ_SUTE01000079.1"/>
</dbReference>
<dbReference type="Pfam" id="PF00302">
    <property type="entry name" value="CAT"/>
    <property type="match status" value="1"/>
</dbReference>